<name>X0ZEQ2_9ZZZZ</name>
<reference evidence="1" key="1">
    <citation type="journal article" date="2014" name="Front. Microbiol.">
        <title>High frequency of phylogenetically diverse reductive dehalogenase-homologous genes in deep subseafloor sedimentary metagenomes.</title>
        <authorList>
            <person name="Kawai M."/>
            <person name="Futagami T."/>
            <person name="Toyoda A."/>
            <person name="Takaki Y."/>
            <person name="Nishi S."/>
            <person name="Hori S."/>
            <person name="Arai W."/>
            <person name="Tsubouchi T."/>
            <person name="Morono Y."/>
            <person name="Uchiyama I."/>
            <person name="Ito T."/>
            <person name="Fujiyama A."/>
            <person name="Inagaki F."/>
            <person name="Takami H."/>
        </authorList>
    </citation>
    <scope>NUCLEOTIDE SEQUENCE</scope>
    <source>
        <strain evidence="1">Expedition CK06-06</strain>
    </source>
</reference>
<comment type="caution">
    <text evidence="1">The sequence shown here is derived from an EMBL/GenBank/DDBJ whole genome shotgun (WGS) entry which is preliminary data.</text>
</comment>
<organism evidence="1">
    <name type="scientific">marine sediment metagenome</name>
    <dbReference type="NCBI Taxonomy" id="412755"/>
    <lineage>
        <taxon>unclassified sequences</taxon>
        <taxon>metagenomes</taxon>
        <taxon>ecological metagenomes</taxon>
    </lineage>
</organism>
<dbReference type="EMBL" id="BART01000213">
    <property type="protein sequence ID" value="GAG67769.1"/>
    <property type="molecule type" value="Genomic_DNA"/>
</dbReference>
<gene>
    <name evidence="1" type="ORF">S01H4_01229</name>
</gene>
<dbReference type="AlphaFoldDB" id="X0ZEQ2"/>
<accession>X0ZEQ2</accession>
<sequence>MKIIKVFLFILIIFIFISSEVYADPINYEGEWISGTYSSVEGKIDKSHWEITNNSLSKQSISESDILGIYLTGHKVTIEKEYETSYFPQMTWSCGEGYCWGYYAWTHTVEGNGYVATISYERYYEAHGTLGSIIGLSGPPYIFVTEGISYDGFRVEVEETPGVTKTYTPDQICEWIEDVETIEATHGTITISKEPTYVFTKWHKLNDGTTPAGMDLTISWNTTKPIVNIESNMTVIRYQDMGEDFYEIYNDNPGSSSGVIEEHIEFEHAGTEESYLYIKFTTEEGNIGEITAPIPVNGFFGINLGKSSGPVDEIFKNSAADSETFDF</sequence>
<proteinExistence type="predicted"/>
<evidence type="ECO:0000313" key="1">
    <source>
        <dbReference type="EMBL" id="GAG67769.1"/>
    </source>
</evidence>
<protein>
    <submittedName>
        <fullName evidence="1">Uncharacterized protein</fullName>
    </submittedName>
</protein>